<evidence type="ECO:0000313" key="2">
    <source>
        <dbReference type="Proteomes" id="UP001172386"/>
    </source>
</evidence>
<proteinExistence type="predicted"/>
<reference evidence="1" key="1">
    <citation type="submission" date="2022-10" db="EMBL/GenBank/DDBJ databases">
        <title>Culturing micro-colonial fungi from biological soil crusts in the Mojave desert and describing Neophaeococcomyces mojavensis, and introducing the new genera and species Taxawa tesnikishii.</title>
        <authorList>
            <person name="Kurbessoian T."/>
            <person name="Stajich J.E."/>
        </authorList>
    </citation>
    <scope>NUCLEOTIDE SEQUENCE</scope>
    <source>
        <strain evidence="1">JES_112</strain>
    </source>
</reference>
<accession>A0ACC2ZQQ3</accession>
<protein>
    <submittedName>
        <fullName evidence="1">Uncharacterized protein</fullName>
    </submittedName>
</protein>
<comment type="caution">
    <text evidence="1">The sequence shown here is derived from an EMBL/GenBank/DDBJ whole genome shotgun (WGS) entry which is preliminary data.</text>
</comment>
<sequence>MDVLKATISIALLSQAVAAAQGINFGPSIAEITPEWNNVFPVDNFNREVTTPFWEPTLMNDTTTTEISQQLNAVSNASFIVYDKEMYRLLNVSDHNASKTVEVIFKFPDKPSYAQRQIHDGTVYVPEMNAVFFTDLYSPKPGYGMRAIPFVWRINLSNNSSPNFEKVYPDPPFTIANGAYYHNGAVYWVQEGNYTTPGGVVRMDPVTLKTQVVKNNFYTHRFNSPNDIVVSNSGAAFFTDGYYGHDNFNDSLNPQLVNGVYRWDMNTGNIKMVAGAADGGFFNPNGLSFNADQSKLFVTNRGNNSADANGARTIFSYDVTATGIARREVFAYTDAGFPDGIKTDRDGRVYGAVTGGVDVFNKDGTLIGRIKVNEDDVAVNMAWVGNWLYIVGRDYVYRVQLATTEK</sequence>
<name>A0ACC2ZQQ3_9EURO</name>
<organism evidence="1 2">
    <name type="scientific">Neophaeococcomyces mojaviensis</name>
    <dbReference type="NCBI Taxonomy" id="3383035"/>
    <lineage>
        <taxon>Eukaryota</taxon>
        <taxon>Fungi</taxon>
        <taxon>Dikarya</taxon>
        <taxon>Ascomycota</taxon>
        <taxon>Pezizomycotina</taxon>
        <taxon>Eurotiomycetes</taxon>
        <taxon>Chaetothyriomycetidae</taxon>
        <taxon>Chaetothyriales</taxon>
        <taxon>Chaetothyriales incertae sedis</taxon>
        <taxon>Neophaeococcomyces</taxon>
    </lineage>
</organism>
<dbReference type="Proteomes" id="UP001172386">
    <property type="component" value="Unassembled WGS sequence"/>
</dbReference>
<dbReference type="EMBL" id="JAPDRQ010000418">
    <property type="protein sequence ID" value="KAJ9649899.1"/>
    <property type="molecule type" value="Genomic_DNA"/>
</dbReference>
<gene>
    <name evidence="1" type="ORF">H2198_010774</name>
</gene>
<evidence type="ECO:0000313" key="1">
    <source>
        <dbReference type="EMBL" id="KAJ9649899.1"/>
    </source>
</evidence>
<keyword evidence="2" id="KW-1185">Reference proteome</keyword>